<sequence length="140" mass="16214">MSTMEMETMMELSFRCSYIKSKEDGILYKQYDEKPAASTKDDRKGALEVTREIISRPEEEEKSVLVPVKERRKSDEWDCESVLSTLTNNTNHPGKINRPTRIRKPAMIPAPALATVEEDEEEDEEEEEELSEDDEEELVE</sequence>
<organism evidence="3">
    <name type="scientific">Perkinsus marinus (strain ATCC 50983 / TXsc)</name>
    <dbReference type="NCBI Taxonomy" id="423536"/>
    <lineage>
        <taxon>Eukaryota</taxon>
        <taxon>Sar</taxon>
        <taxon>Alveolata</taxon>
        <taxon>Perkinsozoa</taxon>
        <taxon>Perkinsea</taxon>
        <taxon>Perkinsida</taxon>
        <taxon>Perkinsidae</taxon>
        <taxon>Perkinsus</taxon>
    </lineage>
</organism>
<evidence type="ECO:0000256" key="1">
    <source>
        <dbReference type="SAM" id="MobiDB-lite"/>
    </source>
</evidence>
<dbReference type="Proteomes" id="UP000007800">
    <property type="component" value="Unassembled WGS sequence"/>
</dbReference>
<dbReference type="AlphaFoldDB" id="C5KZR3"/>
<feature type="non-terminal residue" evidence="2">
    <location>
        <position position="140"/>
    </location>
</feature>
<dbReference type="GeneID" id="9038233"/>
<feature type="compositionally biased region" description="Acidic residues" evidence="1">
    <location>
        <begin position="116"/>
        <end position="140"/>
    </location>
</feature>
<feature type="region of interest" description="Disordered" evidence="1">
    <location>
        <begin position="105"/>
        <end position="140"/>
    </location>
</feature>
<accession>C5KZR3</accession>
<dbReference type="EMBL" id="GG677908">
    <property type="protein sequence ID" value="EER10030.1"/>
    <property type="molecule type" value="Genomic_DNA"/>
</dbReference>
<keyword evidence="3" id="KW-1185">Reference proteome</keyword>
<reference evidence="2 3" key="1">
    <citation type="submission" date="2008-07" db="EMBL/GenBank/DDBJ databases">
        <authorList>
            <person name="El-Sayed N."/>
            <person name="Caler E."/>
            <person name="Inman J."/>
            <person name="Amedeo P."/>
            <person name="Hass B."/>
            <person name="Wortman J."/>
        </authorList>
    </citation>
    <scope>NUCLEOTIDE SEQUENCE [LARGE SCALE GENOMIC DNA]</scope>
    <source>
        <strain evidence="3">ATCC 50983 / TXsc</strain>
    </source>
</reference>
<protein>
    <submittedName>
        <fullName evidence="2">Uncharacterized protein</fullName>
    </submittedName>
</protein>
<proteinExistence type="predicted"/>
<dbReference type="RefSeq" id="XP_002778235.1">
    <property type="nucleotide sequence ID" value="XM_002778189.1"/>
</dbReference>
<evidence type="ECO:0000313" key="2">
    <source>
        <dbReference type="EMBL" id="EER10030.1"/>
    </source>
</evidence>
<evidence type="ECO:0000313" key="3">
    <source>
        <dbReference type="Proteomes" id="UP000007800"/>
    </source>
</evidence>
<gene>
    <name evidence="2" type="ORF">Pmar_PMAR005009</name>
</gene>
<name>C5KZR3_PERM5</name>
<dbReference type="OrthoDB" id="5852896at2759"/>
<dbReference type="InParanoid" id="C5KZR3"/>